<keyword evidence="2" id="KW-1185">Reference proteome</keyword>
<gene>
    <name evidence="1" type="ORF">CEB94_14575</name>
</gene>
<dbReference type="KEGG" id="shaw:CEB94_14575"/>
<proteinExistence type="predicted"/>
<reference evidence="1 2" key="1">
    <citation type="submission" date="2017-06" db="EMBL/GenBank/DDBJ databases">
        <title>Complete Genome Sequence of Streptomyces hawaiiensis NRRL 15010 and insights into acyldepsipeptides biosynthesis.</title>
        <authorList>
            <person name="Mariita R.M."/>
            <person name="Sello J.K."/>
        </authorList>
    </citation>
    <scope>NUCLEOTIDE SEQUENCE [LARGE SCALE GENOMIC DNA]</scope>
    <source>
        <strain evidence="1 2">ATCC 12236</strain>
    </source>
</reference>
<accession>A0A6G5RCY2</accession>
<dbReference type="AlphaFoldDB" id="A0A6G5RCY2"/>
<evidence type="ECO:0008006" key="3">
    <source>
        <dbReference type="Google" id="ProtNLM"/>
    </source>
</evidence>
<organism evidence="1 2">
    <name type="scientific">Streptomyces hawaiiensis</name>
    <dbReference type="NCBI Taxonomy" id="67305"/>
    <lineage>
        <taxon>Bacteria</taxon>
        <taxon>Bacillati</taxon>
        <taxon>Actinomycetota</taxon>
        <taxon>Actinomycetes</taxon>
        <taxon>Kitasatosporales</taxon>
        <taxon>Streptomycetaceae</taxon>
        <taxon>Streptomyces</taxon>
    </lineage>
</organism>
<evidence type="ECO:0000313" key="2">
    <source>
        <dbReference type="Proteomes" id="UP000495940"/>
    </source>
</evidence>
<protein>
    <recommendedName>
        <fullName evidence="3">DUF732 domain-containing protein</fullName>
    </recommendedName>
</protein>
<evidence type="ECO:0000313" key="1">
    <source>
        <dbReference type="EMBL" id="QCD55958.1"/>
    </source>
</evidence>
<sequence>MHLASWQSWQETQPADGDLIEFPQMWCDGLAEGHSVAFLFSEGGLYPSGGDWGTRKPEANELLLMGVKAYCPDKVDKVTEELRDSGEY</sequence>
<name>A0A6G5RCY2_9ACTN</name>
<dbReference type="EMBL" id="CP021978">
    <property type="protein sequence ID" value="QCD55958.1"/>
    <property type="molecule type" value="Genomic_DNA"/>
</dbReference>
<dbReference type="Proteomes" id="UP000495940">
    <property type="component" value="Chromosome"/>
</dbReference>